<evidence type="ECO:0000259" key="12">
    <source>
        <dbReference type="PROSITE" id="PS50039"/>
    </source>
</evidence>
<dbReference type="Gene3D" id="1.10.10.10">
    <property type="entry name" value="Winged helix-like DNA-binding domain superfamily/Winged helix DNA-binding domain"/>
    <property type="match status" value="1"/>
</dbReference>
<dbReference type="Gene3D" id="1.20.5.340">
    <property type="match status" value="1"/>
</dbReference>
<proteinExistence type="predicted"/>
<dbReference type="GO" id="GO:0000978">
    <property type="term" value="F:RNA polymerase II cis-regulatory region sequence-specific DNA binding"/>
    <property type="evidence" value="ECO:0007669"/>
    <property type="project" value="TreeGrafter"/>
</dbReference>
<dbReference type="InterPro" id="IPR030456">
    <property type="entry name" value="TF_fork_head_CS_2"/>
</dbReference>
<keyword evidence="3" id="KW-0479">Metal-binding</keyword>
<dbReference type="InterPro" id="IPR032354">
    <property type="entry name" value="FOXP-CC"/>
</dbReference>
<protein>
    <submittedName>
        <fullName evidence="14">Forkhead box protein P3-like</fullName>
    </submittedName>
</protein>
<dbReference type="InterPro" id="IPR036388">
    <property type="entry name" value="WH-like_DNA-bd_sf"/>
</dbReference>
<dbReference type="GO" id="GO:0001227">
    <property type="term" value="F:DNA-binding transcription repressor activity, RNA polymerase II-specific"/>
    <property type="evidence" value="ECO:0007669"/>
    <property type="project" value="TreeGrafter"/>
</dbReference>
<dbReference type="InterPro" id="IPR013087">
    <property type="entry name" value="Znf_C2H2_type"/>
</dbReference>
<dbReference type="PANTHER" id="PTHR45796:SF2">
    <property type="entry name" value="FORKHEAD BOX P3"/>
    <property type="match status" value="1"/>
</dbReference>
<evidence type="ECO:0000256" key="9">
    <source>
        <dbReference type="ARBA" id="ARBA00023242"/>
    </source>
</evidence>
<dbReference type="Proteomes" id="UP000504632">
    <property type="component" value="Chromosome 9"/>
</dbReference>
<evidence type="ECO:0000256" key="11">
    <source>
        <dbReference type="SAM" id="MobiDB-lite"/>
    </source>
</evidence>
<keyword evidence="13" id="KW-1185">Reference proteome</keyword>
<keyword evidence="4" id="KW-0863">Zinc-finger</keyword>
<feature type="compositionally biased region" description="Polar residues" evidence="11">
    <location>
        <begin position="14"/>
        <end position="30"/>
    </location>
</feature>
<keyword evidence="6" id="KW-0805">Transcription regulation</keyword>
<reference evidence="14" key="1">
    <citation type="submission" date="2025-08" db="UniProtKB">
        <authorList>
            <consortium name="RefSeq"/>
        </authorList>
    </citation>
    <scope>IDENTIFICATION</scope>
</reference>
<evidence type="ECO:0000256" key="1">
    <source>
        <dbReference type="ARBA" id="ARBA00004123"/>
    </source>
</evidence>
<dbReference type="CDD" id="cd20066">
    <property type="entry name" value="FH_FOXP3"/>
    <property type="match status" value="1"/>
</dbReference>
<organism evidence="13 14">
    <name type="scientific">Chanos chanos</name>
    <name type="common">Milkfish</name>
    <name type="synonym">Mugil chanos</name>
    <dbReference type="NCBI Taxonomy" id="29144"/>
    <lineage>
        <taxon>Eukaryota</taxon>
        <taxon>Metazoa</taxon>
        <taxon>Chordata</taxon>
        <taxon>Craniata</taxon>
        <taxon>Vertebrata</taxon>
        <taxon>Euteleostomi</taxon>
        <taxon>Actinopterygii</taxon>
        <taxon>Neopterygii</taxon>
        <taxon>Teleostei</taxon>
        <taxon>Ostariophysi</taxon>
        <taxon>Gonorynchiformes</taxon>
        <taxon>Chanidae</taxon>
        <taxon>Chanos</taxon>
    </lineage>
</organism>
<evidence type="ECO:0000256" key="4">
    <source>
        <dbReference type="ARBA" id="ARBA00022771"/>
    </source>
</evidence>
<dbReference type="GO" id="GO:0005634">
    <property type="term" value="C:nucleus"/>
    <property type="evidence" value="ECO:0007669"/>
    <property type="project" value="UniProtKB-SubCell"/>
</dbReference>
<dbReference type="SUPFAM" id="SSF46785">
    <property type="entry name" value="Winged helix' DNA-binding domain"/>
    <property type="match status" value="1"/>
</dbReference>
<dbReference type="PROSITE" id="PS00028">
    <property type="entry name" value="ZINC_FINGER_C2H2_1"/>
    <property type="match status" value="1"/>
</dbReference>
<evidence type="ECO:0000256" key="7">
    <source>
        <dbReference type="ARBA" id="ARBA00023125"/>
    </source>
</evidence>
<dbReference type="InterPro" id="IPR001766">
    <property type="entry name" value="Fork_head_dom"/>
</dbReference>
<dbReference type="AlphaFoldDB" id="A0A6J2W9U8"/>
<dbReference type="Pfam" id="PF16159">
    <property type="entry name" value="FOXP-CC"/>
    <property type="match status" value="1"/>
</dbReference>
<dbReference type="FunFam" id="1.10.10.10:FF:000010">
    <property type="entry name" value="Forkhead box P2 isoform B"/>
    <property type="match status" value="1"/>
</dbReference>
<dbReference type="InterPro" id="IPR050998">
    <property type="entry name" value="FOXP"/>
</dbReference>
<name>A0A6J2W9U8_CHACN</name>
<gene>
    <name evidence="14" type="primary">LOC115821352</name>
</gene>
<dbReference type="SMART" id="SM00339">
    <property type="entry name" value="FH"/>
    <property type="match status" value="1"/>
</dbReference>
<dbReference type="PROSITE" id="PS00658">
    <property type="entry name" value="FORK_HEAD_2"/>
    <property type="match status" value="1"/>
</dbReference>
<dbReference type="InterPro" id="IPR036390">
    <property type="entry name" value="WH_DNA-bd_sf"/>
</dbReference>
<evidence type="ECO:0000313" key="14">
    <source>
        <dbReference type="RefSeq" id="XP_030641038.1"/>
    </source>
</evidence>
<feature type="domain" description="Fork-head" evidence="12">
    <location>
        <begin position="217"/>
        <end position="290"/>
    </location>
</feature>
<dbReference type="RefSeq" id="XP_030641038.1">
    <property type="nucleotide sequence ID" value="XM_030785178.1"/>
</dbReference>
<dbReference type="PANTHER" id="PTHR45796">
    <property type="entry name" value="FORKHEAD BOX P, ISOFORM C"/>
    <property type="match status" value="1"/>
</dbReference>
<evidence type="ECO:0000256" key="8">
    <source>
        <dbReference type="ARBA" id="ARBA00023163"/>
    </source>
</evidence>
<dbReference type="OrthoDB" id="5830876at2759"/>
<evidence type="ECO:0000256" key="6">
    <source>
        <dbReference type="ARBA" id="ARBA00023015"/>
    </source>
</evidence>
<dbReference type="GO" id="GO:0008270">
    <property type="term" value="F:zinc ion binding"/>
    <property type="evidence" value="ECO:0007669"/>
    <property type="project" value="UniProtKB-KW"/>
</dbReference>
<keyword evidence="8" id="KW-0804">Transcription</keyword>
<feature type="DNA-binding region" description="Fork-head" evidence="10">
    <location>
        <begin position="217"/>
        <end position="290"/>
    </location>
</feature>
<evidence type="ECO:0000256" key="3">
    <source>
        <dbReference type="ARBA" id="ARBA00022723"/>
    </source>
</evidence>
<keyword evidence="5" id="KW-0862">Zinc</keyword>
<dbReference type="PRINTS" id="PR00053">
    <property type="entry name" value="FORKHEAD"/>
</dbReference>
<keyword evidence="7 10" id="KW-0238">DNA-binding</keyword>
<keyword evidence="2" id="KW-0678">Repressor</keyword>
<comment type="subcellular location">
    <subcellularLocation>
        <location evidence="1 10">Nucleus</location>
    </subcellularLocation>
</comment>
<dbReference type="InParanoid" id="A0A6J2W9U8"/>
<dbReference type="PROSITE" id="PS50039">
    <property type="entry name" value="FORK_HEAD_3"/>
    <property type="match status" value="1"/>
</dbReference>
<evidence type="ECO:0000313" key="13">
    <source>
        <dbReference type="Proteomes" id="UP000504632"/>
    </source>
</evidence>
<dbReference type="GeneID" id="115821352"/>
<feature type="region of interest" description="Disordered" evidence="11">
    <location>
        <begin position="1"/>
        <end position="53"/>
    </location>
</feature>
<evidence type="ECO:0000256" key="5">
    <source>
        <dbReference type="ARBA" id="ARBA00022833"/>
    </source>
</evidence>
<dbReference type="InterPro" id="IPR047413">
    <property type="entry name" value="FH_FOXP3"/>
</dbReference>
<sequence length="318" mass="36883">MPKSRNLNALCLRNKTSCMPHNGTSTNNESDASERQNQQRQNPQEKDSRSQHKLKTYSSPLCPAQSSSSTKSGVPESSLFTNGFCKWPGCNEVFKEYTIFLKHLRTEHGPGDKSIAQWRMQSDIVQHMENQLAVEKQKLREMHLHLLGIRSTLEDDSLEQSSHLSESLQQCQGINGLPSASRDSTELLARGYWHLPTSQLIPGVAPSIECYKYTNIRPPFTYASMIRWAILESPEKQLTLNEIYHWFTRMFFYFRHNTATWKNAVRHNLSLHKCFVRVEGGKGSVWTVDEVEFLKRKGQKLHRDHDFTWMAHYPFFYT</sequence>
<dbReference type="Pfam" id="PF00250">
    <property type="entry name" value="Forkhead"/>
    <property type="match status" value="1"/>
</dbReference>
<keyword evidence="9 10" id="KW-0539">Nucleus</keyword>
<evidence type="ECO:0000256" key="10">
    <source>
        <dbReference type="PROSITE-ProRule" id="PRU00089"/>
    </source>
</evidence>
<dbReference type="FunCoup" id="A0A6J2W9U8">
    <property type="interactions" value="6"/>
</dbReference>
<accession>A0A6J2W9U8</accession>
<evidence type="ECO:0000256" key="2">
    <source>
        <dbReference type="ARBA" id="ARBA00022491"/>
    </source>
</evidence>